<accession>E3GXJ0</accession>
<evidence type="ECO:0000313" key="2">
    <source>
        <dbReference type="EMBL" id="ADP77022.1"/>
    </source>
</evidence>
<dbReference type="STRING" id="523846.Mfer_0219"/>
<name>E3GXJ0_METFV</name>
<keyword evidence="3" id="KW-1185">Reference proteome</keyword>
<evidence type="ECO:0000313" key="3">
    <source>
        <dbReference type="Proteomes" id="UP000002315"/>
    </source>
</evidence>
<dbReference type="EMBL" id="CP002278">
    <property type="protein sequence ID" value="ADP77022.1"/>
    <property type="molecule type" value="Genomic_DNA"/>
</dbReference>
<keyword evidence="1" id="KW-0472">Membrane</keyword>
<organism evidence="2 3">
    <name type="scientific">Methanothermus fervidus (strain ATCC 43054 / DSM 2088 / JCM 10308 / V24 S)</name>
    <dbReference type="NCBI Taxonomy" id="523846"/>
    <lineage>
        <taxon>Archaea</taxon>
        <taxon>Methanobacteriati</taxon>
        <taxon>Methanobacteriota</taxon>
        <taxon>Methanomada group</taxon>
        <taxon>Methanobacteria</taxon>
        <taxon>Methanobacteriales</taxon>
        <taxon>Methanothermaceae</taxon>
        <taxon>Methanothermus</taxon>
    </lineage>
</organism>
<dbReference type="Proteomes" id="UP000002315">
    <property type="component" value="Chromosome"/>
</dbReference>
<dbReference type="HOGENOM" id="CLU_2021508_0_0_2"/>
<keyword evidence="1" id="KW-0812">Transmembrane</keyword>
<dbReference type="AlphaFoldDB" id="E3GXJ0"/>
<reference evidence="2 3" key="1">
    <citation type="journal article" date="2010" name="Stand. Genomic Sci.">
        <title>Complete genome sequence of Methanothermus fervidus type strain (V24S).</title>
        <authorList>
            <person name="Anderson I."/>
            <person name="Djao O.D."/>
            <person name="Misra M."/>
            <person name="Chertkov O."/>
            <person name="Nolan M."/>
            <person name="Lucas S."/>
            <person name="Lapidus A."/>
            <person name="Del Rio T.G."/>
            <person name="Tice H."/>
            <person name="Cheng J.F."/>
            <person name="Tapia R."/>
            <person name="Han C."/>
            <person name="Goodwin L."/>
            <person name="Pitluck S."/>
            <person name="Liolios K."/>
            <person name="Ivanova N."/>
            <person name="Mavromatis K."/>
            <person name="Mikhailova N."/>
            <person name="Pati A."/>
            <person name="Brambilla E."/>
            <person name="Chen A."/>
            <person name="Palaniappan K."/>
            <person name="Land M."/>
            <person name="Hauser L."/>
            <person name="Chang Y.J."/>
            <person name="Jeffries C.D."/>
            <person name="Sikorski J."/>
            <person name="Spring S."/>
            <person name="Rohde M."/>
            <person name="Eichinger K."/>
            <person name="Huber H."/>
            <person name="Wirth R."/>
            <person name="Goker M."/>
            <person name="Detter J.C."/>
            <person name="Woyke T."/>
            <person name="Bristow J."/>
            <person name="Eisen J.A."/>
            <person name="Markowitz V."/>
            <person name="Hugenholtz P."/>
            <person name="Klenk H.P."/>
            <person name="Kyrpides N.C."/>
        </authorList>
    </citation>
    <scope>NUCLEOTIDE SEQUENCE [LARGE SCALE GENOMIC DNA]</scope>
    <source>
        <strain evidence="3">ATCC 43054 / DSM 2088 / JCM 10308 / V24 S</strain>
    </source>
</reference>
<feature type="transmembrane region" description="Helical" evidence="1">
    <location>
        <begin position="21"/>
        <end position="40"/>
    </location>
</feature>
<proteinExistence type="predicted"/>
<feature type="transmembrane region" description="Helical" evidence="1">
    <location>
        <begin position="96"/>
        <end position="116"/>
    </location>
</feature>
<dbReference type="KEGG" id="mfv:Mfer_0219"/>
<evidence type="ECO:0000256" key="1">
    <source>
        <dbReference type="SAM" id="Phobius"/>
    </source>
</evidence>
<gene>
    <name evidence="2" type="ordered locus">Mfer_0219</name>
</gene>
<protein>
    <submittedName>
        <fullName evidence="2">Uncharacterized protein</fullName>
    </submittedName>
</protein>
<keyword evidence="1" id="KW-1133">Transmembrane helix</keyword>
<feature type="transmembrane region" description="Helical" evidence="1">
    <location>
        <begin position="46"/>
        <end position="65"/>
    </location>
</feature>
<sequence>MKSQYKNLVEIYNNLENKATTMALIEGIIICIMSLSITQLMKLSNFVFLLILPLIFLSSSEIYSIKSMFLQINEEDNEIKKFQEKITLKRKYVNKAIKFFILGLFTYIIIFIFLFFEVKFKY</sequence>